<accession>A0A948S1U7</accession>
<gene>
    <name evidence="1" type="ORF">KJ970_20830</name>
</gene>
<comment type="caution">
    <text evidence="1">The sequence shown here is derived from an EMBL/GenBank/DDBJ whole genome shotgun (WGS) entry which is preliminary data.</text>
</comment>
<dbReference type="EMBL" id="JAHJDP010000119">
    <property type="protein sequence ID" value="MBU2693372.1"/>
    <property type="molecule type" value="Genomic_DNA"/>
</dbReference>
<reference evidence="1" key="1">
    <citation type="submission" date="2021-05" db="EMBL/GenBank/DDBJ databases">
        <title>Energy efficiency and biological interactions define the core microbiome of deep oligotrophic groundwater.</title>
        <authorList>
            <person name="Mehrshad M."/>
            <person name="Lopez-Fernandez M."/>
            <person name="Bell E."/>
            <person name="Bernier-Latmani R."/>
            <person name="Bertilsson S."/>
            <person name="Dopson M."/>
        </authorList>
    </citation>
    <scope>NUCLEOTIDE SEQUENCE</scope>
    <source>
        <strain evidence="1">Modern_marine.mb.64</strain>
    </source>
</reference>
<name>A0A948S1U7_UNCEI</name>
<evidence type="ECO:0000313" key="1">
    <source>
        <dbReference type="EMBL" id="MBU2693372.1"/>
    </source>
</evidence>
<evidence type="ECO:0000313" key="2">
    <source>
        <dbReference type="Proteomes" id="UP000777784"/>
    </source>
</evidence>
<dbReference type="AlphaFoldDB" id="A0A948S1U7"/>
<dbReference type="Proteomes" id="UP000777784">
    <property type="component" value="Unassembled WGS sequence"/>
</dbReference>
<protein>
    <submittedName>
        <fullName evidence="1">Uncharacterized protein</fullName>
    </submittedName>
</protein>
<proteinExistence type="predicted"/>
<sequence length="472" mass="55191">MLFKPAPSISLAITLFGTLWLTPGNSFELPGVDRLLGTENPLVDFPDKLPATAALQTHYELNDFYRFRKGPQRHEYWIVDGGGLGLVRWRSVWFGARYSKNHFQIEQREVYEKKDALDGLRSDEHMAAALAWRHRNLEWRSLIGKFNNRVEGGIEVRCHFKRIRSIAGRVWLTYGTLDLSQKFEASTFFFPFASRDEGADLEMNLDINRDHEVHLGYGNRKLVGMETHPEQNNILYINRWHAEGSAKRTKTPRLDLRFRYESGDFNLAMTLDETRYLEIRDLALRRYKMEAGWGLLPTMRVALGMERWRLDSDYPSYIDVWPFTVWDIFTATRYRLIAADKTWDIFYTKVDWTVSPLAPLDLNLGVQWEWWRDDGRLFWKERVPVIPPFFFRYQSHENSLDWSFTNGLQIDLDLAWKMASSWTLHFDGRLVAPLEWRKHQASPTPDPAPAPVSTKSHAWGGLNLKASVDIGW</sequence>
<organism evidence="1 2">
    <name type="scientific">Eiseniibacteriota bacterium</name>
    <dbReference type="NCBI Taxonomy" id="2212470"/>
    <lineage>
        <taxon>Bacteria</taxon>
        <taxon>Candidatus Eiseniibacteriota</taxon>
    </lineage>
</organism>